<keyword evidence="5" id="KW-1133">Transmembrane helix</keyword>
<evidence type="ECO:0000256" key="1">
    <source>
        <dbReference type="ARBA" id="ARBA00001974"/>
    </source>
</evidence>
<reference evidence="8" key="1">
    <citation type="journal article" date="2012" name="Science">
        <title>The Paleozoic origin of enzymatic lignin decomposition reconstructed from 31 fungal genomes.</title>
        <authorList>
            <person name="Floudas D."/>
            <person name="Binder M."/>
            <person name="Riley R."/>
            <person name="Barry K."/>
            <person name="Blanchette R.A."/>
            <person name="Henrissat B."/>
            <person name="Martinez A.T."/>
            <person name="Otillar R."/>
            <person name="Spatafora J.W."/>
            <person name="Yadav J.S."/>
            <person name="Aerts A."/>
            <person name="Benoit I."/>
            <person name="Boyd A."/>
            <person name="Carlson A."/>
            <person name="Copeland A."/>
            <person name="Coutinho P.M."/>
            <person name="de Vries R.P."/>
            <person name="Ferreira P."/>
            <person name="Findley K."/>
            <person name="Foster B."/>
            <person name="Gaskell J."/>
            <person name="Glotzer D."/>
            <person name="Gorecki P."/>
            <person name="Heitman J."/>
            <person name="Hesse C."/>
            <person name="Hori C."/>
            <person name="Igarashi K."/>
            <person name="Jurgens J.A."/>
            <person name="Kallen N."/>
            <person name="Kersten P."/>
            <person name="Kohler A."/>
            <person name="Kuees U."/>
            <person name="Kumar T.K.A."/>
            <person name="Kuo A."/>
            <person name="LaButti K."/>
            <person name="Larrondo L.F."/>
            <person name="Lindquist E."/>
            <person name="Ling A."/>
            <person name="Lombard V."/>
            <person name="Lucas S."/>
            <person name="Lundell T."/>
            <person name="Martin R."/>
            <person name="McLaughlin D.J."/>
            <person name="Morgenstern I."/>
            <person name="Morin E."/>
            <person name="Murat C."/>
            <person name="Nagy L.G."/>
            <person name="Nolan M."/>
            <person name="Ohm R.A."/>
            <person name="Patyshakuliyeva A."/>
            <person name="Rokas A."/>
            <person name="Ruiz-Duenas F.J."/>
            <person name="Sabat G."/>
            <person name="Salamov A."/>
            <person name="Samejima M."/>
            <person name="Schmutz J."/>
            <person name="Slot J.C."/>
            <person name="St John F."/>
            <person name="Stenlid J."/>
            <person name="Sun H."/>
            <person name="Sun S."/>
            <person name="Syed K."/>
            <person name="Tsang A."/>
            <person name="Wiebenga A."/>
            <person name="Young D."/>
            <person name="Pisabarro A."/>
            <person name="Eastwood D.C."/>
            <person name="Martin F."/>
            <person name="Cullen D."/>
            <person name="Grigoriev I.V."/>
            <person name="Hibbett D.S."/>
        </authorList>
    </citation>
    <scope>NUCLEOTIDE SEQUENCE [LARGE SCALE GENOMIC DNA]</scope>
    <source>
        <strain evidence="8">RWD-64-598 SS2</strain>
    </source>
</reference>
<dbReference type="KEGG" id="cput:CONPUDRAFT_137873"/>
<evidence type="ECO:0000256" key="3">
    <source>
        <dbReference type="PIRSR" id="PIRSR000137-1"/>
    </source>
</evidence>
<protein>
    <submittedName>
        <fullName evidence="7">Alcohol oxidase</fullName>
    </submittedName>
</protein>
<dbReference type="PIRSF" id="PIRSF000137">
    <property type="entry name" value="Alcohol_oxidase"/>
    <property type="match status" value="1"/>
</dbReference>
<comment type="cofactor">
    <cofactor evidence="1 4">
        <name>FAD</name>
        <dbReference type="ChEBI" id="CHEBI:57692"/>
    </cofactor>
</comment>
<dbReference type="Proteomes" id="UP000053558">
    <property type="component" value="Unassembled WGS sequence"/>
</dbReference>
<dbReference type="AlphaFoldDB" id="A0A5M3ML53"/>
<dbReference type="Gene3D" id="3.30.560.10">
    <property type="entry name" value="Glucose Oxidase, domain 3"/>
    <property type="match status" value="1"/>
</dbReference>
<dbReference type="Pfam" id="PF05199">
    <property type="entry name" value="GMC_oxred_C"/>
    <property type="match status" value="1"/>
</dbReference>
<dbReference type="SUPFAM" id="SSF51905">
    <property type="entry name" value="FAD/NAD(P)-binding domain"/>
    <property type="match status" value="1"/>
</dbReference>
<dbReference type="InterPro" id="IPR000172">
    <property type="entry name" value="GMC_OxRdtase_N"/>
</dbReference>
<name>A0A5M3ML53_CONPW</name>
<keyword evidence="5" id="KW-0812">Transmembrane</keyword>
<keyword evidence="5" id="KW-0472">Membrane</keyword>
<evidence type="ECO:0000313" key="7">
    <source>
        <dbReference type="EMBL" id="EIW79544.1"/>
    </source>
</evidence>
<proteinExistence type="inferred from homology"/>
<evidence type="ECO:0000256" key="2">
    <source>
        <dbReference type="ARBA" id="ARBA00010790"/>
    </source>
</evidence>
<dbReference type="Pfam" id="PF00732">
    <property type="entry name" value="GMC_oxred_N"/>
    <property type="match status" value="1"/>
</dbReference>
<dbReference type="GO" id="GO:0050660">
    <property type="term" value="F:flavin adenine dinucleotide binding"/>
    <property type="evidence" value="ECO:0007669"/>
    <property type="project" value="InterPro"/>
</dbReference>
<dbReference type="InterPro" id="IPR007867">
    <property type="entry name" value="GMC_OxRtase_C"/>
</dbReference>
<dbReference type="PANTHER" id="PTHR11552">
    <property type="entry name" value="GLUCOSE-METHANOL-CHOLINE GMC OXIDOREDUCTASE"/>
    <property type="match status" value="1"/>
</dbReference>
<feature type="active site" description="Proton acceptor" evidence="3">
    <location>
        <position position="572"/>
    </location>
</feature>
<feature type="active site" description="Proton donor" evidence="3">
    <location>
        <position position="516"/>
    </location>
</feature>
<dbReference type="GeneID" id="19201097"/>
<dbReference type="PROSITE" id="PS00624">
    <property type="entry name" value="GMC_OXRED_2"/>
    <property type="match status" value="1"/>
</dbReference>
<dbReference type="InterPro" id="IPR036188">
    <property type="entry name" value="FAD/NAD-bd_sf"/>
</dbReference>
<dbReference type="EMBL" id="JH711580">
    <property type="protein sequence ID" value="EIW79544.1"/>
    <property type="molecule type" value="Genomic_DNA"/>
</dbReference>
<organism evidence="7 8">
    <name type="scientific">Coniophora puteana (strain RWD-64-598)</name>
    <name type="common">Brown rot fungus</name>
    <dbReference type="NCBI Taxonomy" id="741705"/>
    <lineage>
        <taxon>Eukaryota</taxon>
        <taxon>Fungi</taxon>
        <taxon>Dikarya</taxon>
        <taxon>Basidiomycota</taxon>
        <taxon>Agaricomycotina</taxon>
        <taxon>Agaricomycetes</taxon>
        <taxon>Agaricomycetidae</taxon>
        <taxon>Boletales</taxon>
        <taxon>Coniophorineae</taxon>
        <taxon>Coniophoraceae</taxon>
        <taxon>Coniophora</taxon>
    </lineage>
</organism>
<dbReference type="RefSeq" id="XP_007769936.1">
    <property type="nucleotide sequence ID" value="XM_007771746.1"/>
</dbReference>
<sequence length="648" mass="70611">MFSSRFPETPLRSVLPSYDYIVVGGGTAGCVLANRLTQDPDVTVLLIERGGVQNNFISRVPLLSSHFASDGSRSHVVPSAPQKHLNGRQLDVVSGKSLGGASKINAMMYTRGLPAEYDSWEAMGNEGWGYRDVLPYFIKTENYLDGAAEGKSPWHGTKGEWPVQSHPRRHWKHTDEIIKACSSMGVPYVDDLNAPDAPPHGCTKMYYTFDKWGQRSSTLTAFLPSTIARERRDRLHICTNTVVRRVEISKSGSGLSAEGVWIASSTGEGARLVKARREVVLSAGAVFSPHLLMLSGIGPAEHLKEQNIIVHKDLPAVGGNLQDHISVPIQFRIPLYDSLAMLVVRPWIAIKLFFLFIFFGTGLLLSPVLELPIFLQSRLLNGKYETAVTGSDDLDNSQAKNLPDIEIMPVSWADVTKHRQGGLSLFSIPLRPTSRGTVRLTSSDPLDAPLVDLNTLATQQDRATLRTAIRYSFALKARMAAHGYPIFNSQVPEREESASDDDLDAWAKTEMISASHYTSTCRMAPEDSRDIPAGGEGGGIPGGVVDARLRVHGVKGLRVADASVMPHILSTHLVATTVAIAEKCADMVKEDWCTELDAGEIEKETFAAGSQTGAEDGRRLRSRISLPVKSFKAASMLMNGVVSGSNDL</sequence>
<dbReference type="GO" id="GO:0016614">
    <property type="term" value="F:oxidoreductase activity, acting on CH-OH group of donors"/>
    <property type="evidence" value="ECO:0007669"/>
    <property type="project" value="InterPro"/>
</dbReference>
<dbReference type="Gene3D" id="3.50.50.60">
    <property type="entry name" value="FAD/NAD(P)-binding domain"/>
    <property type="match status" value="1"/>
</dbReference>
<comment type="caution">
    <text evidence="7">The sequence shown here is derived from an EMBL/GenBank/DDBJ whole genome shotgun (WGS) entry which is preliminary data.</text>
</comment>
<keyword evidence="8" id="KW-1185">Reference proteome</keyword>
<feature type="transmembrane region" description="Helical" evidence="5">
    <location>
        <begin position="347"/>
        <end position="369"/>
    </location>
</feature>
<evidence type="ECO:0000259" key="6">
    <source>
        <dbReference type="PROSITE" id="PS00624"/>
    </source>
</evidence>
<dbReference type="OMA" id="SKINAMM"/>
<gene>
    <name evidence="7" type="ORF">CONPUDRAFT_137873</name>
</gene>
<feature type="binding site" evidence="4">
    <location>
        <position position="243"/>
    </location>
    <ligand>
        <name>FAD</name>
        <dbReference type="ChEBI" id="CHEBI:57692"/>
    </ligand>
</feature>
<feature type="domain" description="Glucose-methanol-choline oxidoreductase N-terminal" evidence="6">
    <location>
        <begin position="284"/>
        <end position="298"/>
    </location>
</feature>
<dbReference type="PANTHER" id="PTHR11552:SF219">
    <property type="entry name" value="GLUCOSE-METHANOL-CHOLINE OXIDOREDUCTASE N-TERMINAL DOMAIN-CONTAINING PROTEIN"/>
    <property type="match status" value="1"/>
</dbReference>
<evidence type="ECO:0000313" key="8">
    <source>
        <dbReference type="Proteomes" id="UP000053558"/>
    </source>
</evidence>
<dbReference type="PROSITE" id="PS51257">
    <property type="entry name" value="PROKAR_LIPOPROTEIN"/>
    <property type="match status" value="1"/>
</dbReference>
<comment type="similarity">
    <text evidence="2">Belongs to the GMC oxidoreductase family.</text>
</comment>
<keyword evidence="4" id="KW-0274">FAD</keyword>
<dbReference type="SUPFAM" id="SSF54373">
    <property type="entry name" value="FAD-linked reductases, C-terminal domain"/>
    <property type="match status" value="1"/>
</dbReference>
<dbReference type="OrthoDB" id="269227at2759"/>
<evidence type="ECO:0000256" key="4">
    <source>
        <dbReference type="PIRSR" id="PIRSR000137-2"/>
    </source>
</evidence>
<dbReference type="InterPro" id="IPR012132">
    <property type="entry name" value="GMC_OxRdtase"/>
</dbReference>
<evidence type="ECO:0000256" key="5">
    <source>
        <dbReference type="SAM" id="Phobius"/>
    </source>
</evidence>
<keyword evidence="4" id="KW-0285">Flavoprotein</keyword>
<accession>A0A5M3ML53</accession>